<protein>
    <recommendedName>
        <fullName evidence="4">Secreted protein</fullName>
    </recommendedName>
</protein>
<sequence>MATVIVVTIELHFVSSSALATCPLPGHPCHSTGWSSTKSGAARSVCLGRCAGSFLPIGVSGGIGTKPPMSRLDVTANAILPSSDAHF</sequence>
<feature type="signal peptide" evidence="1">
    <location>
        <begin position="1"/>
        <end position="18"/>
    </location>
</feature>
<reference evidence="2" key="1">
    <citation type="journal article" date="2021" name="IMA Fungus">
        <title>Genomic characterization of three marine fungi, including Emericellopsis atlantica sp. nov. with signatures of a generalist lifestyle and marine biomass degradation.</title>
        <authorList>
            <person name="Hagestad O.C."/>
            <person name="Hou L."/>
            <person name="Andersen J.H."/>
            <person name="Hansen E.H."/>
            <person name="Altermark B."/>
            <person name="Li C."/>
            <person name="Kuhnert E."/>
            <person name="Cox R.J."/>
            <person name="Crous P.W."/>
            <person name="Spatafora J.W."/>
            <person name="Lail K."/>
            <person name="Amirebrahimi M."/>
            <person name="Lipzen A."/>
            <person name="Pangilinan J."/>
            <person name="Andreopoulos W."/>
            <person name="Hayes R.D."/>
            <person name="Ng V."/>
            <person name="Grigoriev I.V."/>
            <person name="Jackson S.A."/>
            <person name="Sutton T.D.S."/>
            <person name="Dobson A.D.W."/>
            <person name="Rama T."/>
        </authorList>
    </citation>
    <scope>NUCLEOTIDE SEQUENCE</scope>
    <source>
        <strain evidence="2">TRa018bII</strain>
    </source>
</reference>
<dbReference type="AlphaFoldDB" id="A0A9P7Y7S0"/>
<keyword evidence="3" id="KW-1185">Reference proteome</keyword>
<proteinExistence type="predicted"/>
<evidence type="ECO:0000256" key="1">
    <source>
        <dbReference type="SAM" id="SignalP"/>
    </source>
</evidence>
<organism evidence="2 3">
    <name type="scientific">Amylocarpus encephaloides</name>
    <dbReference type="NCBI Taxonomy" id="45428"/>
    <lineage>
        <taxon>Eukaryota</taxon>
        <taxon>Fungi</taxon>
        <taxon>Dikarya</taxon>
        <taxon>Ascomycota</taxon>
        <taxon>Pezizomycotina</taxon>
        <taxon>Leotiomycetes</taxon>
        <taxon>Helotiales</taxon>
        <taxon>Helotiales incertae sedis</taxon>
        <taxon>Amylocarpus</taxon>
    </lineage>
</organism>
<evidence type="ECO:0000313" key="2">
    <source>
        <dbReference type="EMBL" id="KAG9228093.1"/>
    </source>
</evidence>
<dbReference type="EMBL" id="MU252080">
    <property type="protein sequence ID" value="KAG9228093.1"/>
    <property type="molecule type" value="Genomic_DNA"/>
</dbReference>
<feature type="chain" id="PRO_5040377214" description="Secreted protein" evidence="1">
    <location>
        <begin position="19"/>
        <end position="87"/>
    </location>
</feature>
<dbReference type="Proteomes" id="UP000824998">
    <property type="component" value="Unassembled WGS sequence"/>
</dbReference>
<keyword evidence="1" id="KW-0732">Signal</keyword>
<name>A0A9P7Y7S0_9HELO</name>
<evidence type="ECO:0008006" key="4">
    <source>
        <dbReference type="Google" id="ProtNLM"/>
    </source>
</evidence>
<comment type="caution">
    <text evidence="2">The sequence shown here is derived from an EMBL/GenBank/DDBJ whole genome shotgun (WGS) entry which is preliminary data.</text>
</comment>
<evidence type="ECO:0000313" key="3">
    <source>
        <dbReference type="Proteomes" id="UP000824998"/>
    </source>
</evidence>
<accession>A0A9P7Y7S0</accession>
<gene>
    <name evidence="2" type="ORF">BJ875DRAFT_478401</name>
</gene>